<comment type="caution">
    <text evidence="3">The sequence shown here is derived from an EMBL/GenBank/DDBJ whole genome shotgun (WGS) entry which is preliminary data.</text>
</comment>
<reference evidence="3" key="1">
    <citation type="submission" date="2022-11" db="EMBL/GenBank/DDBJ databases">
        <title>Chromosome-level genome of Pogonophryne albipinna.</title>
        <authorList>
            <person name="Jo E."/>
        </authorList>
    </citation>
    <scope>NUCLEOTIDE SEQUENCE</scope>
    <source>
        <strain evidence="3">SGF0006</strain>
        <tissue evidence="3">Muscle</tissue>
    </source>
</reference>
<evidence type="ECO:0000313" key="4">
    <source>
        <dbReference type="Proteomes" id="UP001219934"/>
    </source>
</evidence>
<evidence type="ECO:0000313" key="3">
    <source>
        <dbReference type="EMBL" id="KAJ4937385.1"/>
    </source>
</evidence>
<accession>A0AAD6B715</accession>
<dbReference type="InterPro" id="IPR012337">
    <property type="entry name" value="RNaseH-like_sf"/>
</dbReference>
<proteinExistence type="predicted"/>
<protein>
    <recommendedName>
        <fullName evidence="2">DUF4371 domain-containing protein</fullName>
    </recommendedName>
</protein>
<feature type="domain" description="DUF4371" evidence="2">
    <location>
        <begin position="30"/>
        <end position="205"/>
    </location>
</feature>
<dbReference type="AlphaFoldDB" id="A0AAD6B715"/>
<name>A0AAD6B715_9TELE</name>
<feature type="compositionally biased region" description="Basic and acidic residues" evidence="1">
    <location>
        <begin position="520"/>
        <end position="529"/>
    </location>
</feature>
<evidence type="ECO:0000259" key="2">
    <source>
        <dbReference type="Pfam" id="PF14291"/>
    </source>
</evidence>
<evidence type="ECO:0000256" key="1">
    <source>
        <dbReference type="SAM" id="MobiDB-lite"/>
    </source>
</evidence>
<dbReference type="SUPFAM" id="SSF53098">
    <property type="entry name" value="Ribonuclease H-like"/>
    <property type="match status" value="1"/>
</dbReference>
<sequence>MKTFGDTRIDLQLDEQRRRETIIHNEKVNKNRDILKRLIHCVIFLGKQELPFRGHDESRESANRGNYLELLTFIAEYDPDLHYHLSTSKVFIGTSSQIQNDLISAVAEVMGETIKEEISKAPFVALMLDETTDVSNAAQLSFVLRFVTDSGVKERFVKCEDVTGKKRAEDVAAMALGFLEEHGCMGKLVAQCYDGAAVMASGLNGVQAKVKEKIPQALFIHCYAHALNLVLSQGVVKIKECRIFFSHLSGVAAFFSRSPKRTQLLDEICQKRLPRVAPTRWNFASRLVCTVFEKKDALKDLFDYIVEHHEEFDDAAILSADGYLSNLGNFEFGFFLSTFNEIFAHADVLFDILQNKSFDMQFCLTRVEEFCICIEGQRDRFDQIYDETVQDTGLPTGRRAHGDSRSHYKKLHNSILENILNQVQNQFKDHEKLSFLSLLDPQQFTSFNSNFPETAFASLTESYGPHFDLSRLKTELSVMYAADWQTEVMFAEGLKVRMGEENNVGVAGPAQSEQTQGGRARRETMKGSM</sequence>
<dbReference type="PANTHER" id="PTHR45749:SF28">
    <property type="entry name" value="ZINC FINGER MYM-TYPE PROTEIN 1-LIKE-RELATED"/>
    <property type="match status" value="1"/>
</dbReference>
<dbReference type="Pfam" id="PF14291">
    <property type="entry name" value="DUF4371"/>
    <property type="match status" value="1"/>
</dbReference>
<dbReference type="InterPro" id="IPR025398">
    <property type="entry name" value="DUF4371"/>
</dbReference>
<dbReference type="Proteomes" id="UP001219934">
    <property type="component" value="Unassembled WGS sequence"/>
</dbReference>
<feature type="region of interest" description="Disordered" evidence="1">
    <location>
        <begin position="505"/>
        <end position="529"/>
    </location>
</feature>
<gene>
    <name evidence="3" type="ORF">JOQ06_001946</name>
</gene>
<keyword evidence="4" id="KW-1185">Reference proteome</keyword>
<dbReference type="PANTHER" id="PTHR45749">
    <property type="match status" value="1"/>
</dbReference>
<organism evidence="3 4">
    <name type="scientific">Pogonophryne albipinna</name>
    <dbReference type="NCBI Taxonomy" id="1090488"/>
    <lineage>
        <taxon>Eukaryota</taxon>
        <taxon>Metazoa</taxon>
        <taxon>Chordata</taxon>
        <taxon>Craniata</taxon>
        <taxon>Vertebrata</taxon>
        <taxon>Euteleostomi</taxon>
        <taxon>Actinopterygii</taxon>
        <taxon>Neopterygii</taxon>
        <taxon>Teleostei</taxon>
        <taxon>Neoteleostei</taxon>
        <taxon>Acanthomorphata</taxon>
        <taxon>Eupercaria</taxon>
        <taxon>Perciformes</taxon>
        <taxon>Notothenioidei</taxon>
        <taxon>Pogonophryne</taxon>
    </lineage>
</organism>
<dbReference type="EMBL" id="JAPTMU010000010">
    <property type="protein sequence ID" value="KAJ4937385.1"/>
    <property type="molecule type" value="Genomic_DNA"/>
</dbReference>